<sequence>MYALVFSQGIAATRAFQAVKLHWWITHINYYESHYPHRSYNKAITNEFNMLVKSKDFVDLK</sequence>
<accession>A0ACA9N322</accession>
<reference evidence="1" key="1">
    <citation type="submission" date="2021-06" db="EMBL/GenBank/DDBJ databases">
        <authorList>
            <person name="Kallberg Y."/>
            <person name="Tangrot J."/>
            <person name="Rosling A."/>
        </authorList>
    </citation>
    <scope>NUCLEOTIDE SEQUENCE</scope>
    <source>
        <strain evidence="1">IL203A</strain>
    </source>
</reference>
<keyword evidence="2" id="KW-1185">Reference proteome</keyword>
<dbReference type="Proteomes" id="UP000789702">
    <property type="component" value="Unassembled WGS sequence"/>
</dbReference>
<evidence type="ECO:0000313" key="1">
    <source>
        <dbReference type="EMBL" id="CAG8625179.1"/>
    </source>
</evidence>
<dbReference type="EMBL" id="CAJVPU010012626">
    <property type="protein sequence ID" value="CAG8625179.1"/>
    <property type="molecule type" value="Genomic_DNA"/>
</dbReference>
<proteinExistence type="predicted"/>
<protein>
    <submittedName>
        <fullName evidence="1">14251_t:CDS:1</fullName>
    </submittedName>
</protein>
<name>A0ACA9N322_9GLOM</name>
<evidence type="ECO:0000313" key="2">
    <source>
        <dbReference type="Proteomes" id="UP000789702"/>
    </source>
</evidence>
<comment type="caution">
    <text evidence="1">The sequence shown here is derived from an EMBL/GenBank/DDBJ whole genome shotgun (WGS) entry which is preliminary data.</text>
</comment>
<organism evidence="1 2">
    <name type="scientific">Dentiscutata heterogama</name>
    <dbReference type="NCBI Taxonomy" id="1316150"/>
    <lineage>
        <taxon>Eukaryota</taxon>
        <taxon>Fungi</taxon>
        <taxon>Fungi incertae sedis</taxon>
        <taxon>Mucoromycota</taxon>
        <taxon>Glomeromycotina</taxon>
        <taxon>Glomeromycetes</taxon>
        <taxon>Diversisporales</taxon>
        <taxon>Gigasporaceae</taxon>
        <taxon>Dentiscutata</taxon>
    </lineage>
</organism>
<feature type="non-terminal residue" evidence="1">
    <location>
        <position position="61"/>
    </location>
</feature>
<gene>
    <name evidence="1" type="ORF">DHETER_LOCUS8176</name>
</gene>